<dbReference type="PANTHER" id="PTHR11188">
    <property type="entry name" value="ARRESTIN DOMAIN CONTAINING PROTEIN"/>
    <property type="match status" value="1"/>
</dbReference>
<dbReference type="PANTHER" id="PTHR11188:SF17">
    <property type="entry name" value="FI21816P1"/>
    <property type="match status" value="1"/>
</dbReference>
<dbReference type="Gene3D" id="2.60.40.640">
    <property type="match status" value="2"/>
</dbReference>
<gene>
    <name evidence="2" type="ORF">K7432_004797</name>
</gene>
<name>A0ABR2WXQ9_9FUNG</name>
<evidence type="ECO:0000259" key="1">
    <source>
        <dbReference type="SMART" id="SM01017"/>
    </source>
</evidence>
<sequence length="338" mass="37958">MTVSSSSFDIFLLKDVLYKNDDLMNPSQLSVRGTILFHPTNTVRVRKITVELLGMLSIQLPAAVKKSKRVLISQSITLLNNAKPVAIPSKSIYHFEFLLPGDLPDSFDCEFAKVEYSVKAVAETSLFTSDLKAQRPIFIRRHVNYADSEDICETHKVYENQLECNVTIPTTEFTPGEKFELNIKGKPLAIDGRVTSVTCFVKEVVRYQIPSKSNPNEITVGEYLRRLEFTGTNFSQEDTEVDCSLVIKIPEANVSYECLNSLVEISHTLSFRFHTSTEVSRDQLVLDIPIMIVPTTGPFMYDQLPLYQAVELPPTYQAVSTPVPAGQEAYPSPPNYVC</sequence>
<dbReference type="Pfam" id="PF02752">
    <property type="entry name" value="Arrestin_C"/>
    <property type="match status" value="2"/>
</dbReference>
<protein>
    <recommendedName>
        <fullName evidence="1">Arrestin C-terminal-like domain-containing protein</fullName>
    </recommendedName>
</protein>
<dbReference type="InterPro" id="IPR011022">
    <property type="entry name" value="Arrestin_C-like"/>
</dbReference>
<comment type="caution">
    <text evidence="2">The sequence shown here is derived from an EMBL/GenBank/DDBJ whole genome shotgun (WGS) entry which is preliminary data.</text>
</comment>
<dbReference type="EMBL" id="JASJQH010000173">
    <property type="protein sequence ID" value="KAK9766254.1"/>
    <property type="molecule type" value="Genomic_DNA"/>
</dbReference>
<evidence type="ECO:0000313" key="3">
    <source>
        <dbReference type="Proteomes" id="UP001479436"/>
    </source>
</evidence>
<reference evidence="2 3" key="1">
    <citation type="submission" date="2023-04" db="EMBL/GenBank/DDBJ databases">
        <title>Genome of Basidiobolus ranarum AG-B5.</title>
        <authorList>
            <person name="Stajich J.E."/>
            <person name="Carter-House D."/>
            <person name="Gryganskyi A."/>
        </authorList>
    </citation>
    <scope>NUCLEOTIDE SEQUENCE [LARGE SCALE GENOMIC DNA]</scope>
    <source>
        <strain evidence="2 3">AG-B5</strain>
    </source>
</reference>
<dbReference type="SMART" id="SM01017">
    <property type="entry name" value="Arrestin_C"/>
    <property type="match status" value="1"/>
</dbReference>
<dbReference type="SUPFAM" id="SSF81296">
    <property type="entry name" value="E set domains"/>
    <property type="match status" value="1"/>
</dbReference>
<dbReference type="InterPro" id="IPR050357">
    <property type="entry name" value="Arrestin_domain-protein"/>
</dbReference>
<feature type="domain" description="Arrestin C-terminal-like" evidence="1">
    <location>
        <begin position="158"/>
        <end position="295"/>
    </location>
</feature>
<dbReference type="InterPro" id="IPR014756">
    <property type="entry name" value="Ig_E-set"/>
</dbReference>
<dbReference type="InterPro" id="IPR014752">
    <property type="entry name" value="Arrestin-like_C"/>
</dbReference>
<dbReference type="Proteomes" id="UP001479436">
    <property type="component" value="Unassembled WGS sequence"/>
</dbReference>
<evidence type="ECO:0000313" key="2">
    <source>
        <dbReference type="EMBL" id="KAK9766254.1"/>
    </source>
</evidence>
<keyword evidence="3" id="KW-1185">Reference proteome</keyword>
<proteinExistence type="predicted"/>
<accession>A0ABR2WXQ9</accession>
<organism evidence="2 3">
    <name type="scientific">Basidiobolus ranarum</name>
    <dbReference type="NCBI Taxonomy" id="34480"/>
    <lineage>
        <taxon>Eukaryota</taxon>
        <taxon>Fungi</taxon>
        <taxon>Fungi incertae sedis</taxon>
        <taxon>Zoopagomycota</taxon>
        <taxon>Entomophthoromycotina</taxon>
        <taxon>Basidiobolomycetes</taxon>
        <taxon>Basidiobolales</taxon>
        <taxon>Basidiobolaceae</taxon>
        <taxon>Basidiobolus</taxon>
    </lineage>
</organism>